<sequence>MRSYKAWPALPPGKAGYTRKTVASYAFALAYLMRLFIGYQFPEIYFMIVFQLVELVYESSIACRSVG</sequence>
<reference evidence="3" key="1">
    <citation type="submission" date="2016-04" db="EMBL/GenBank/DDBJ databases">
        <authorList>
            <person name="Chen L."/>
            <person name="Zhuang W."/>
            <person name="Wang G."/>
        </authorList>
    </citation>
    <scope>NUCLEOTIDE SEQUENCE [LARGE SCALE GENOMIC DNA]</scope>
    <source>
        <strain evidence="3">208</strain>
    </source>
</reference>
<comment type="caution">
    <text evidence="2">The sequence shown here is derived from an EMBL/GenBank/DDBJ whole genome shotgun (WGS) entry which is preliminary data.</text>
</comment>
<gene>
    <name evidence="2" type="ORF">A4R26_30000</name>
</gene>
<accession>A0A1V9EVW6</accession>
<name>A0A1V9EVW6_9BACT</name>
<keyword evidence="3" id="KW-1185">Reference proteome</keyword>
<protein>
    <submittedName>
        <fullName evidence="2">Uncharacterized protein</fullName>
    </submittedName>
</protein>
<keyword evidence="1" id="KW-0472">Membrane</keyword>
<evidence type="ECO:0000313" key="2">
    <source>
        <dbReference type="EMBL" id="OQP50261.1"/>
    </source>
</evidence>
<dbReference type="STRING" id="550983.A4R26_30000"/>
<proteinExistence type="predicted"/>
<evidence type="ECO:0000256" key="1">
    <source>
        <dbReference type="SAM" id="Phobius"/>
    </source>
</evidence>
<dbReference type="EMBL" id="LWBP01000220">
    <property type="protein sequence ID" value="OQP50261.1"/>
    <property type="molecule type" value="Genomic_DNA"/>
</dbReference>
<evidence type="ECO:0000313" key="3">
    <source>
        <dbReference type="Proteomes" id="UP000192276"/>
    </source>
</evidence>
<organism evidence="2 3">
    <name type="scientific">Niastella populi</name>
    <dbReference type="NCBI Taxonomy" id="550983"/>
    <lineage>
        <taxon>Bacteria</taxon>
        <taxon>Pseudomonadati</taxon>
        <taxon>Bacteroidota</taxon>
        <taxon>Chitinophagia</taxon>
        <taxon>Chitinophagales</taxon>
        <taxon>Chitinophagaceae</taxon>
        <taxon>Niastella</taxon>
    </lineage>
</organism>
<dbReference type="AlphaFoldDB" id="A0A1V9EVW6"/>
<dbReference type="Proteomes" id="UP000192276">
    <property type="component" value="Unassembled WGS sequence"/>
</dbReference>
<keyword evidence="1" id="KW-1133">Transmembrane helix</keyword>
<keyword evidence="1" id="KW-0812">Transmembrane</keyword>
<feature type="transmembrane region" description="Helical" evidence="1">
    <location>
        <begin position="21"/>
        <end position="41"/>
    </location>
</feature>